<dbReference type="SUPFAM" id="SSF54001">
    <property type="entry name" value="Cysteine proteinases"/>
    <property type="match status" value="1"/>
</dbReference>
<comment type="similarity">
    <text evidence="1">Belongs to the peptidase C1 family.</text>
</comment>
<dbReference type="Gene3D" id="3.90.70.10">
    <property type="entry name" value="Cysteine proteinases"/>
    <property type="match status" value="1"/>
</dbReference>
<organism evidence="11 12">
    <name type="scientific">Lupinus luteus</name>
    <name type="common">European yellow lupine</name>
    <dbReference type="NCBI Taxonomy" id="3873"/>
    <lineage>
        <taxon>Eukaryota</taxon>
        <taxon>Viridiplantae</taxon>
        <taxon>Streptophyta</taxon>
        <taxon>Embryophyta</taxon>
        <taxon>Tracheophyta</taxon>
        <taxon>Spermatophyta</taxon>
        <taxon>Magnoliopsida</taxon>
        <taxon>eudicotyledons</taxon>
        <taxon>Gunneridae</taxon>
        <taxon>Pentapetalae</taxon>
        <taxon>rosids</taxon>
        <taxon>fabids</taxon>
        <taxon>Fabales</taxon>
        <taxon>Fabaceae</taxon>
        <taxon>Papilionoideae</taxon>
        <taxon>50 kb inversion clade</taxon>
        <taxon>genistoids sensu lato</taxon>
        <taxon>core genistoids</taxon>
        <taxon>Genisteae</taxon>
        <taxon>Lupinus</taxon>
    </lineage>
</organism>
<dbReference type="InterPro" id="IPR038765">
    <property type="entry name" value="Papain-like_cys_pep_sf"/>
</dbReference>
<dbReference type="InterPro" id="IPR025661">
    <property type="entry name" value="Pept_asp_AS"/>
</dbReference>
<dbReference type="Pfam" id="PF08246">
    <property type="entry name" value="Inhibitor_I29"/>
    <property type="match status" value="1"/>
</dbReference>
<reference evidence="11 12" key="1">
    <citation type="submission" date="2024-03" db="EMBL/GenBank/DDBJ databases">
        <authorList>
            <person name="Martinez-Hernandez J."/>
        </authorList>
    </citation>
    <scope>NUCLEOTIDE SEQUENCE [LARGE SCALE GENOMIC DNA]</scope>
</reference>
<evidence type="ECO:0000259" key="10">
    <source>
        <dbReference type="SMART" id="SM00848"/>
    </source>
</evidence>
<sequence length="337" mass="37641">MTITIAMKQLIFCVCVIICLSSYSAMSQTLHESSIAKIHEQWMSQYQRSYANDVEKEKRFQIFKEKLEYIEKFNNNANNSYKMGLNQFSDLTTDEFLASYTSLNAGLNVSSQISFSSDIEPLKEYHIPASIDWREKGAVTNVRWQGPCGACWAFAGLAAVESYIKIKTGNKLSLSVQNVVDCAASGCNGGYVIDTYKYIVETKGIADEASYPYKEVGGTCRREKKVSAQITGYKTVPPNDEQQLLRAVSKQPVATHIAVSPEFTGYKEGVFEGPCGTDLVHAVTIVGYGTSKEGKRYWLIKNSWGEQWGEGGYMRLLRGVSDKRGLCALAMWPTYPR</sequence>
<evidence type="ECO:0000256" key="1">
    <source>
        <dbReference type="ARBA" id="ARBA00008455"/>
    </source>
</evidence>
<dbReference type="InterPro" id="IPR000668">
    <property type="entry name" value="Peptidase_C1A_C"/>
</dbReference>
<feature type="domain" description="Peptidase C1A papain C-terminal" evidence="9">
    <location>
        <begin position="127"/>
        <end position="337"/>
    </location>
</feature>
<comment type="caution">
    <text evidence="11">The sequence shown here is derived from an EMBL/GenBank/DDBJ whole genome shotgun (WGS) entry which is preliminary data.</text>
</comment>
<name>A0AAV1W775_LUPLU</name>
<dbReference type="PANTHER" id="PTHR12411">
    <property type="entry name" value="CYSTEINE PROTEASE FAMILY C1-RELATED"/>
    <property type="match status" value="1"/>
</dbReference>
<evidence type="ECO:0000259" key="9">
    <source>
        <dbReference type="SMART" id="SM00645"/>
    </source>
</evidence>
<dbReference type="EMBL" id="CAXHTB010000004">
    <property type="protein sequence ID" value="CAL0304853.1"/>
    <property type="molecule type" value="Genomic_DNA"/>
</dbReference>
<evidence type="ECO:0000256" key="7">
    <source>
        <dbReference type="ARBA" id="ARBA00023180"/>
    </source>
</evidence>
<dbReference type="PRINTS" id="PR00705">
    <property type="entry name" value="PAPAIN"/>
</dbReference>
<evidence type="ECO:0000256" key="6">
    <source>
        <dbReference type="ARBA" id="ARBA00023157"/>
    </source>
</evidence>
<dbReference type="Pfam" id="PF00112">
    <property type="entry name" value="Peptidase_C1"/>
    <property type="match status" value="1"/>
</dbReference>
<dbReference type="FunFam" id="3.90.70.10:FF:000067">
    <property type="entry name" value="Senescence-specific cysteine protease"/>
    <property type="match status" value="1"/>
</dbReference>
<evidence type="ECO:0000256" key="4">
    <source>
        <dbReference type="ARBA" id="ARBA00022801"/>
    </source>
</evidence>
<feature type="signal peptide" evidence="8">
    <location>
        <begin position="1"/>
        <end position="27"/>
    </location>
</feature>
<keyword evidence="4" id="KW-0378">Hydrolase</keyword>
<keyword evidence="6" id="KW-1015">Disulfide bond</keyword>
<dbReference type="SMART" id="SM00645">
    <property type="entry name" value="Pept_C1"/>
    <property type="match status" value="1"/>
</dbReference>
<dbReference type="InterPro" id="IPR039417">
    <property type="entry name" value="Peptidase_C1A_papain-like"/>
</dbReference>
<keyword evidence="5" id="KW-0788">Thiol protease</keyword>
<keyword evidence="7" id="KW-0325">Glycoprotein</keyword>
<keyword evidence="2" id="KW-0645">Protease</keyword>
<dbReference type="AlphaFoldDB" id="A0AAV1W775"/>
<dbReference type="InterPro" id="IPR013128">
    <property type="entry name" value="Peptidase_C1A"/>
</dbReference>
<evidence type="ECO:0000313" key="11">
    <source>
        <dbReference type="EMBL" id="CAL0304853.1"/>
    </source>
</evidence>
<evidence type="ECO:0000256" key="8">
    <source>
        <dbReference type="SAM" id="SignalP"/>
    </source>
</evidence>
<protein>
    <submittedName>
        <fullName evidence="11">Uncharacterized protein</fullName>
    </submittedName>
</protein>
<dbReference type="Proteomes" id="UP001497480">
    <property type="component" value="Unassembled WGS sequence"/>
</dbReference>
<evidence type="ECO:0000313" key="12">
    <source>
        <dbReference type="Proteomes" id="UP001497480"/>
    </source>
</evidence>
<feature type="domain" description="Cathepsin propeptide inhibitor" evidence="10">
    <location>
        <begin position="39"/>
        <end position="96"/>
    </location>
</feature>
<feature type="chain" id="PRO_5043370909" evidence="8">
    <location>
        <begin position="28"/>
        <end position="337"/>
    </location>
</feature>
<keyword evidence="3 8" id="KW-0732">Signal</keyword>
<evidence type="ECO:0000256" key="3">
    <source>
        <dbReference type="ARBA" id="ARBA00022729"/>
    </source>
</evidence>
<evidence type="ECO:0000256" key="5">
    <source>
        <dbReference type="ARBA" id="ARBA00022807"/>
    </source>
</evidence>
<dbReference type="PROSITE" id="PS00139">
    <property type="entry name" value="THIOL_PROTEASE_CYS"/>
    <property type="match status" value="1"/>
</dbReference>
<dbReference type="GO" id="GO:0006508">
    <property type="term" value="P:proteolysis"/>
    <property type="evidence" value="ECO:0007669"/>
    <property type="project" value="UniProtKB-KW"/>
</dbReference>
<dbReference type="InterPro" id="IPR013201">
    <property type="entry name" value="Prot_inhib_I29"/>
</dbReference>
<keyword evidence="12" id="KW-1185">Reference proteome</keyword>
<gene>
    <name evidence="11" type="ORF">LLUT_LOCUS5913</name>
</gene>
<evidence type="ECO:0000256" key="2">
    <source>
        <dbReference type="ARBA" id="ARBA00022670"/>
    </source>
</evidence>
<dbReference type="SMART" id="SM00848">
    <property type="entry name" value="Inhibitor_I29"/>
    <property type="match status" value="1"/>
</dbReference>
<dbReference type="GO" id="GO:0008234">
    <property type="term" value="F:cysteine-type peptidase activity"/>
    <property type="evidence" value="ECO:0007669"/>
    <property type="project" value="UniProtKB-KW"/>
</dbReference>
<proteinExistence type="inferred from homology"/>
<dbReference type="InterPro" id="IPR000169">
    <property type="entry name" value="Pept_cys_AS"/>
</dbReference>
<dbReference type="CDD" id="cd02248">
    <property type="entry name" value="Peptidase_C1A"/>
    <property type="match status" value="1"/>
</dbReference>
<accession>A0AAV1W775</accession>
<dbReference type="PROSITE" id="PS00640">
    <property type="entry name" value="THIOL_PROTEASE_ASN"/>
    <property type="match status" value="1"/>
</dbReference>